<evidence type="ECO:0000256" key="1">
    <source>
        <dbReference type="SAM" id="MobiDB-lite"/>
    </source>
</evidence>
<proteinExistence type="predicted"/>
<protein>
    <recommendedName>
        <fullName evidence="2">Bacterial repeat domain-containing protein</fullName>
    </recommendedName>
</protein>
<name>A0A251X6A4_9GAMM</name>
<feature type="compositionally biased region" description="Pro residues" evidence="1">
    <location>
        <begin position="371"/>
        <end position="380"/>
    </location>
</feature>
<accession>A0A251X6A4</accession>
<evidence type="ECO:0000313" key="4">
    <source>
        <dbReference type="Proteomes" id="UP000194798"/>
    </source>
</evidence>
<reference evidence="3 4" key="1">
    <citation type="submission" date="2016-12" db="EMBL/GenBank/DDBJ databases">
        <title>Thioflexothrix psekupsii D3 genome sequencing and assembly.</title>
        <authorList>
            <person name="Fomenkov A."/>
            <person name="Vincze T."/>
            <person name="Grabovich M."/>
            <person name="Anton B.P."/>
            <person name="Dubinina G."/>
            <person name="Orlova M."/>
            <person name="Belousova E."/>
            <person name="Roberts R.J."/>
        </authorList>
    </citation>
    <scope>NUCLEOTIDE SEQUENCE [LARGE SCALE GENOMIC DNA]</scope>
    <source>
        <strain evidence="3">D3</strain>
    </source>
</reference>
<feature type="compositionally biased region" description="Pro residues" evidence="1">
    <location>
        <begin position="526"/>
        <end position="542"/>
    </location>
</feature>
<dbReference type="Pfam" id="PF18998">
    <property type="entry name" value="Flg_new_2"/>
    <property type="match status" value="2"/>
</dbReference>
<feature type="domain" description="Bacterial repeat" evidence="2">
    <location>
        <begin position="388"/>
        <end position="451"/>
    </location>
</feature>
<feature type="region of interest" description="Disordered" evidence="1">
    <location>
        <begin position="109"/>
        <end position="146"/>
    </location>
</feature>
<evidence type="ECO:0000313" key="3">
    <source>
        <dbReference type="EMBL" id="OUD13127.1"/>
    </source>
</evidence>
<dbReference type="Proteomes" id="UP000194798">
    <property type="component" value="Unassembled WGS sequence"/>
</dbReference>
<sequence>MTDAAGNVSNELAVSSFTVDTVAPTVTIEQASAQNDLTPVAPVLFTATFSKVVSNFDSADVTVGGTAPGASATVTEIAPNDGTTYQISVSGMTDAGTVTVSIAANKATDAAGNGNSASTSKDNEVTYSPPASVKITGNPTATEDGKTGTYSIALSRSPDMGNTVVISLTPDNQCTVNPTSVSLSNTDTTAITVTAVNDTTPEGAHSCVIKHQITAINASSVTVLDFFISKAMAADSNYSIGMAIADMTVAITDNDSGVIINPASVNAAESGATGAYTVVLSTEPALDVTITLTPNAQVTTRPATVTFTHTNWNTPQTVTVTAVDDTSVEGNHSGSVAHAITTGDGDGDGGNYPDTMTVASVNVSISDNDNPPSPPPPPPTDNTYYNLNLKTNGNGEGKITGKTTGQYANGTLIALKAEPAANSTFAAWNPEHCGDVFYLSGETTCTATFNLKTFHLSTDKAGSGSGQITVTPQGNSHIANTTITLTAIPESGSILSHWTPSNCANAFQLIADTSCTAWFETVVVPQPEPQPQPQPEPQPESTPPQLIKPLPDYVMTLGNSLSPLMLDEYFSGHDVLNYQVVSSPQIDMASIHANQLHFNHHLLQIGTVSFVVRATDGRHLFTEDTFLLTVGSPEPEPQEPQPEPIPQPKPETPMSTVSATVDCPVSAIEYNHTCNARGQLIAIQYLMPQGVVADGIIDQRIENQGWLINIEVTANGHIKGGKLSGYVNNNGVIEDIEFKGNTLQGGLLGGHIRNTSSIHGVLKNVQFKAGSIVEGGRISGQISGDPVNPVRLKGVTITNGSQLSHAIIDSNTKLPERITFGEGVRFANDFPCQVNGLSLKNGTQSTVCFKRLNGLIQITINPDHRGQWGEVIFAAADNAEQAYSHDGENWQQIPIDVAEILTAKTVDRLPLTLEVPLPDLSEFIAVYIGYRLEDGEIVYYQIK</sequence>
<dbReference type="AlphaFoldDB" id="A0A251X6A4"/>
<feature type="compositionally biased region" description="Pro residues" evidence="1">
    <location>
        <begin position="634"/>
        <end position="651"/>
    </location>
</feature>
<comment type="caution">
    <text evidence="3">The sequence shown here is derived from an EMBL/GenBank/DDBJ whole genome shotgun (WGS) entry which is preliminary data.</text>
</comment>
<feature type="region of interest" description="Disordered" evidence="1">
    <location>
        <begin position="629"/>
        <end position="657"/>
    </location>
</feature>
<feature type="region of interest" description="Disordered" evidence="1">
    <location>
        <begin position="363"/>
        <end position="383"/>
    </location>
</feature>
<feature type="domain" description="Bacterial repeat" evidence="2">
    <location>
        <begin position="462"/>
        <end position="520"/>
    </location>
</feature>
<dbReference type="EMBL" id="MSLT01000018">
    <property type="protein sequence ID" value="OUD13127.1"/>
    <property type="molecule type" value="Genomic_DNA"/>
</dbReference>
<gene>
    <name evidence="3" type="ORF">TPSD3_10800</name>
</gene>
<organism evidence="3 4">
    <name type="scientific">Thioflexithrix psekupsensis</name>
    <dbReference type="NCBI Taxonomy" id="1570016"/>
    <lineage>
        <taxon>Bacteria</taxon>
        <taxon>Pseudomonadati</taxon>
        <taxon>Pseudomonadota</taxon>
        <taxon>Gammaproteobacteria</taxon>
        <taxon>Thiotrichales</taxon>
        <taxon>Thioflexithrix</taxon>
    </lineage>
</organism>
<dbReference type="InterPro" id="IPR044060">
    <property type="entry name" value="Bacterial_rp_domain"/>
</dbReference>
<evidence type="ECO:0000259" key="2">
    <source>
        <dbReference type="Pfam" id="PF18998"/>
    </source>
</evidence>
<feature type="region of interest" description="Disordered" evidence="1">
    <location>
        <begin position="525"/>
        <end position="549"/>
    </location>
</feature>
<keyword evidence="4" id="KW-1185">Reference proteome</keyword>